<dbReference type="PANTHER" id="PTHR10794">
    <property type="entry name" value="ABHYDROLASE DOMAIN-CONTAINING PROTEIN"/>
    <property type="match status" value="1"/>
</dbReference>
<comment type="similarity">
    <text evidence="1">Belongs to the AB hydrolase superfamily. AB hydrolase 4 family.</text>
</comment>
<organism evidence="5 6">
    <name type="scientific">Gloeophyllum trabeum (strain ATCC 11539 / FP-39264 / Madison 617)</name>
    <name type="common">Brown rot fungus</name>
    <dbReference type="NCBI Taxonomy" id="670483"/>
    <lineage>
        <taxon>Eukaryota</taxon>
        <taxon>Fungi</taxon>
        <taxon>Dikarya</taxon>
        <taxon>Basidiomycota</taxon>
        <taxon>Agaricomycotina</taxon>
        <taxon>Agaricomycetes</taxon>
        <taxon>Gloeophyllales</taxon>
        <taxon>Gloeophyllaceae</taxon>
        <taxon>Gloeophyllum</taxon>
    </lineage>
</organism>
<keyword evidence="6" id="KW-1185">Reference proteome</keyword>
<evidence type="ECO:0000256" key="2">
    <source>
        <dbReference type="ARBA" id="ARBA00022487"/>
    </source>
</evidence>
<evidence type="ECO:0000256" key="1">
    <source>
        <dbReference type="ARBA" id="ARBA00010884"/>
    </source>
</evidence>
<dbReference type="KEGG" id="gtr:GLOTRDRAFT_12169"/>
<dbReference type="SUPFAM" id="SSF53474">
    <property type="entry name" value="alpha/beta-Hydrolases"/>
    <property type="match status" value="1"/>
</dbReference>
<gene>
    <name evidence="5" type="ORF">GLOTRDRAFT_12169</name>
</gene>
<dbReference type="InterPro" id="IPR000952">
    <property type="entry name" value="AB_hydrolase_4_CS"/>
</dbReference>
<feature type="active site" description="Charge relay system" evidence="4">
    <location>
        <position position="185"/>
    </location>
</feature>
<feature type="non-terminal residue" evidence="5">
    <location>
        <position position="1"/>
    </location>
</feature>
<dbReference type="PIRSF" id="PIRSF005211">
    <property type="entry name" value="Ab_hydro_YheT"/>
    <property type="match status" value="1"/>
</dbReference>
<keyword evidence="2" id="KW-0719">Serine esterase</keyword>
<proteinExistence type="inferred from homology"/>
<evidence type="ECO:0000256" key="4">
    <source>
        <dbReference type="PIRSR" id="PIRSR005211-1"/>
    </source>
</evidence>
<feature type="active site" description="Charge relay system" evidence="4">
    <location>
        <position position="218"/>
    </location>
</feature>
<dbReference type="OrthoDB" id="5954035at2759"/>
<dbReference type="PANTHER" id="PTHR10794:SF63">
    <property type="entry name" value="ALPHA_BETA HYDROLASE 1, ISOFORM A"/>
    <property type="match status" value="1"/>
</dbReference>
<evidence type="ECO:0000313" key="5">
    <source>
        <dbReference type="EMBL" id="EPQ51965.1"/>
    </source>
</evidence>
<feature type="non-terminal residue" evidence="5">
    <location>
        <position position="249"/>
    </location>
</feature>
<dbReference type="InterPro" id="IPR050960">
    <property type="entry name" value="AB_hydrolase_4_sf"/>
</dbReference>
<dbReference type="InterPro" id="IPR012020">
    <property type="entry name" value="ABHD4"/>
</dbReference>
<name>S7RCN4_GLOTA</name>
<dbReference type="PROSITE" id="PS01133">
    <property type="entry name" value="UPF0017"/>
    <property type="match status" value="1"/>
</dbReference>
<dbReference type="GO" id="GO:0051793">
    <property type="term" value="P:medium-chain fatty acid catabolic process"/>
    <property type="evidence" value="ECO:0007669"/>
    <property type="project" value="TreeGrafter"/>
</dbReference>
<protein>
    <recommendedName>
        <fullName evidence="7">AB-hydrolase YheT</fullName>
    </recommendedName>
</protein>
<dbReference type="GO" id="GO:0051792">
    <property type="term" value="P:medium-chain fatty acid biosynthetic process"/>
    <property type="evidence" value="ECO:0007669"/>
    <property type="project" value="TreeGrafter"/>
</dbReference>
<sequence length="249" mass="27540">VAALTAPTLPQGCRFRAVVLNSRGCNGCPVTSPKLYHAGTTDDIRSAVLWICHTFPQSLIFGLGFSLGANALTKYVGEEGPECPLSGFGSWVNRWVYDFVLGGALQALLGRHRKVFYSDPSSPLPGALLDHFLSRKYVRLREYDDVITTRLYGFKDHMDYYSAISSSRVVDRISIPCLAINSNDDPIVTVENIPICQVCCGILQSPWVVQAVTAGGGHMGWFAKPTRPGKKFERWYVKPTCEFLFALIE</sequence>
<evidence type="ECO:0000313" key="6">
    <source>
        <dbReference type="Proteomes" id="UP000030669"/>
    </source>
</evidence>
<dbReference type="eggNOG" id="KOG1838">
    <property type="taxonomic scope" value="Eukaryota"/>
</dbReference>
<evidence type="ECO:0008006" key="7">
    <source>
        <dbReference type="Google" id="ProtNLM"/>
    </source>
</evidence>
<dbReference type="OMA" id="CCSMVLL"/>
<dbReference type="RefSeq" id="XP_007869557.1">
    <property type="nucleotide sequence ID" value="XM_007871366.1"/>
</dbReference>
<dbReference type="Proteomes" id="UP000030669">
    <property type="component" value="Unassembled WGS sequence"/>
</dbReference>
<dbReference type="GO" id="GO:0047372">
    <property type="term" value="F:monoacylglycerol lipase activity"/>
    <property type="evidence" value="ECO:0007669"/>
    <property type="project" value="TreeGrafter"/>
</dbReference>
<reference evidence="5 6" key="1">
    <citation type="journal article" date="2012" name="Science">
        <title>The Paleozoic origin of enzymatic lignin decomposition reconstructed from 31 fungal genomes.</title>
        <authorList>
            <person name="Floudas D."/>
            <person name="Binder M."/>
            <person name="Riley R."/>
            <person name="Barry K."/>
            <person name="Blanchette R.A."/>
            <person name="Henrissat B."/>
            <person name="Martinez A.T."/>
            <person name="Otillar R."/>
            <person name="Spatafora J.W."/>
            <person name="Yadav J.S."/>
            <person name="Aerts A."/>
            <person name="Benoit I."/>
            <person name="Boyd A."/>
            <person name="Carlson A."/>
            <person name="Copeland A."/>
            <person name="Coutinho P.M."/>
            <person name="de Vries R.P."/>
            <person name="Ferreira P."/>
            <person name="Findley K."/>
            <person name="Foster B."/>
            <person name="Gaskell J."/>
            <person name="Glotzer D."/>
            <person name="Gorecki P."/>
            <person name="Heitman J."/>
            <person name="Hesse C."/>
            <person name="Hori C."/>
            <person name="Igarashi K."/>
            <person name="Jurgens J.A."/>
            <person name="Kallen N."/>
            <person name="Kersten P."/>
            <person name="Kohler A."/>
            <person name="Kuees U."/>
            <person name="Kumar T.K.A."/>
            <person name="Kuo A."/>
            <person name="LaButti K."/>
            <person name="Larrondo L.F."/>
            <person name="Lindquist E."/>
            <person name="Ling A."/>
            <person name="Lombard V."/>
            <person name="Lucas S."/>
            <person name="Lundell T."/>
            <person name="Martin R."/>
            <person name="McLaughlin D.J."/>
            <person name="Morgenstern I."/>
            <person name="Morin E."/>
            <person name="Murat C."/>
            <person name="Nagy L.G."/>
            <person name="Nolan M."/>
            <person name="Ohm R.A."/>
            <person name="Patyshakuliyeva A."/>
            <person name="Rokas A."/>
            <person name="Ruiz-Duenas F.J."/>
            <person name="Sabat G."/>
            <person name="Salamov A."/>
            <person name="Samejima M."/>
            <person name="Schmutz J."/>
            <person name="Slot J.C."/>
            <person name="St John F."/>
            <person name="Stenlid J."/>
            <person name="Sun H."/>
            <person name="Sun S."/>
            <person name="Syed K."/>
            <person name="Tsang A."/>
            <person name="Wiebenga A."/>
            <person name="Young D."/>
            <person name="Pisabarro A."/>
            <person name="Eastwood D.C."/>
            <person name="Martin F."/>
            <person name="Cullen D."/>
            <person name="Grigoriev I.V."/>
            <person name="Hibbett D.S."/>
        </authorList>
    </citation>
    <scope>NUCLEOTIDE SEQUENCE [LARGE SCALE GENOMIC DNA]</scope>
    <source>
        <strain evidence="5 6">ATCC 11539</strain>
    </source>
</reference>
<dbReference type="GeneID" id="19300770"/>
<evidence type="ECO:0000256" key="3">
    <source>
        <dbReference type="ARBA" id="ARBA00022801"/>
    </source>
</evidence>
<dbReference type="HOGENOM" id="CLU_032487_1_1_1"/>
<feature type="active site" description="Charge relay system" evidence="4">
    <location>
        <position position="66"/>
    </location>
</feature>
<dbReference type="EMBL" id="KB469309">
    <property type="protein sequence ID" value="EPQ51965.1"/>
    <property type="molecule type" value="Genomic_DNA"/>
</dbReference>
<dbReference type="AlphaFoldDB" id="S7RCN4"/>
<dbReference type="Gene3D" id="3.40.50.1820">
    <property type="entry name" value="alpha/beta hydrolase"/>
    <property type="match status" value="1"/>
</dbReference>
<keyword evidence="3" id="KW-0378">Hydrolase</keyword>
<accession>S7RCN4</accession>
<dbReference type="InterPro" id="IPR029058">
    <property type="entry name" value="AB_hydrolase_fold"/>
</dbReference>
<dbReference type="GO" id="GO:0008126">
    <property type="term" value="F:acetylesterase activity"/>
    <property type="evidence" value="ECO:0007669"/>
    <property type="project" value="TreeGrafter"/>
</dbReference>